<accession>A0A0E9XU27</accession>
<protein>
    <submittedName>
        <fullName evidence="1">Uncharacterized protein</fullName>
    </submittedName>
</protein>
<evidence type="ECO:0000313" key="1">
    <source>
        <dbReference type="EMBL" id="JAI05199.1"/>
    </source>
</evidence>
<sequence length="53" mass="6074">MHLRCFHIAESSPTCSDRSGPCMTVCWASFGWFPLRPQGSKPDRNTVKVQWPH</sequence>
<organism evidence="1">
    <name type="scientific">Anguilla anguilla</name>
    <name type="common">European freshwater eel</name>
    <name type="synonym">Muraena anguilla</name>
    <dbReference type="NCBI Taxonomy" id="7936"/>
    <lineage>
        <taxon>Eukaryota</taxon>
        <taxon>Metazoa</taxon>
        <taxon>Chordata</taxon>
        <taxon>Craniata</taxon>
        <taxon>Vertebrata</taxon>
        <taxon>Euteleostomi</taxon>
        <taxon>Actinopterygii</taxon>
        <taxon>Neopterygii</taxon>
        <taxon>Teleostei</taxon>
        <taxon>Anguilliformes</taxon>
        <taxon>Anguillidae</taxon>
        <taxon>Anguilla</taxon>
    </lineage>
</organism>
<reference evidence="1" key="2">
    <citation type="journal article" date="2015" name="Fish Shellfish Immunol.">
        <title>Early steps in the European eel (Anguilla anguilla)-Vibrio vulnificus interaction in the gills: Role of the RtxA13 toxin.</title>
        <authorList>
            <person name="Callol A."/>
            <person name="Pajuelo D."/>
            <person name="Ebbesson L."/>
            <person name="Teles M."/>
            <person name="MacKenzie S."/>
            <person name="Amaro C."/>
        </authorList>
    </citation>
    <scope>NUCLEOTIDE SEQUENCE</scope>
</reference>
<name>A0A0E9XU27_ANGAN</name>
<reference evidence="1" key="1">
    <citation type="submission" date="2014-11" db="EMBL/GenBank/DDBJ databases">
        <authorList>
            <person name="Amaro Gonzalez C."/>
        </authorList>
    </citation>
    <scope>NUCLEOTIDE SEQUENCE</scope>
</reference>
<dbReference type="EMBL" id="GBXM01003379">
    <property type="protein sequence ID" value="JAI05199.1"/>
    <property type="molecule type" value="Transcribed_RNA"/>
</dbReference>
<proteinExistence type="predicted"/>
<dbReference type="AlphaFoldDB" id="A0A0E9XU27"/>